<reference evidence="8" key="2">
    <citation type="submission" date="2025-08" db="UniProtKB">
        <authorList>
            <consortium name="Ensembl"/>
        </authorList>
    </citation>
    <scope>IDENTIFICATION</scope>
</reference>
<dbReference type="GeneTree" id="ENSGT00730000111514"/>
<evidence type="ECO:0000313" key="8">
    <source>
        <dbReference type="Ensembl" id="ENSMODP00000039498.1"/>
    </source>
</evidence>
<dbReference type="SMART" id="SM00134">
    <property type="entry name" value="LU"/>
    <property type="match status" value="1"/>
</dbReference>
<organism evidence="8 9">
    <name type="scientific">Monodelphis domestica</name>
    <name type="common">Gray short-tailed opossum</name>
    <dbReference type="NCBI Taxonomy" id="13616"/>
    <lineage>
        <taxon>Eukaryota</taxon>
        <taxon>Metazoa</taxon>
        <taxon>Chordata</taxon>
        <taxon>Craniata</taxon>
        <taxon>Vertebrata</taxon>
        <taxon>Euteleostomi</taxon>
        <taxon>Mammalia</taxon>
        <taxon>Metatheria</taxon>
        <taxon>Didelphimorphia</taxon>
        <taxon>Didelphidae</taxon>
        <taxon>Monodelphis</taxon>
    </lineage>
</organism>
<dbReference type="HOGENOM" id="CLU_161471_0_0_1"/>
<dbReference type="CDD" id="cd23542">
    <property type="entry name" value="TFP_LU_ECD_Ly6D"/>
    <property type="match status" value="1"/>
</dbReference>
<dbReference type="InterPro" id="IPR035076">
    <property type="entry name" value="Toxin/TOLIP"/>
</dbReference>
<dbReference type="GO" id="GO:0009986">
    <property type="term" value="C:cell surface"/>
    <property type="evidence" value="ECO:0000318"/>
    <property type="project" value="GO_Central"/>
</dbReference>
<accession>K7E147</accession>
<evidence type="ECO:0000313" key="9">
    <source>
        <dbReference type="Proteomes" id="UP000002280"/>
    </source>
</evidence>
<keyword evidence="9" id="KW-1185">Reference proteome</keyword>
<dbReference type="CTD" id="8581"/>
<keyword evidence="4" id="KW-0472">Membrane</keyword>
<evidence type="ECO:0000256" key="4">
    <source>
        <dbReference type="ARBA" id="ARBA00023136"/>
    </source>
</evidence>
<dbReference type="InterPro" id="IPR018363">
    <property type="entry name" value="CD59_antigen_CS"/>
</dbReference>
<keyword evidence="3 6" id="KW-0732">Signal</keyword>
<keyword evidence="2" id="KW-1003">Cell membrane</keyword>
<keyword evidence="5" id="KW-0325">Glycoprotein</keyword>
<dbReference type="eggNOG" id="ENOG502SGKP">
    <property type="taxonomic scope" value="Eukaryota"/>
</dbReference>
<name>K7E147_MONDO</name>
<dbReference type="InterPro" id="IPR042339">
    <property type="entry name" value="Ly6D"/>
</dbReference>
<comment type="subcellular location">
    <subcellularLocation>
        <location evidence="1">Cell membrane</location>
    </subcellularLocation>
</comment>
<dbReference type="PANTHER" id="PTHR16982">
    <property type="entry name" value="LYMPHOCYTE ANTIGEN 6D"/>
    <property type="match status" value="1"/>
</dbReference>
<reference evidence="8" key="3">
    <citation type="submission" date="2025-09" db="UniProtKB">
        <authorList>
            <consortium name="Ensembl"/>
        </authorList>
    </citation>
    <scope>IDENTIFICATION</scope>
</reference>
<evidence type="ECO:0000256" key="6">
    <source>
        <dbReference type="SAM" id="SignalP"/>
    </source>
</evidence>
<dbReference type="Pfam" id="PF00087">
    <property type="entry name" value="Toxin_TOLIP"/>
    <property type="match status" value="1"/>
</dbReference>
<proteinExistence type="predicted"/>
<dbReference type="GeneID" id="103102243"/>
<dbReference type="RefSeq" id="XP_007488482.1">
    <property type="nucleotide sequence ID" value="XM_007488420.2"/>
</dbReference>
<gene>
    <name evidence="8" type="primary">LY6D</name>
</gene>
<dbReference type="OrthoDB" id="9449056at2759"/>
<dbReference type="InParanoid" id="K7E147"/>
<dbReference type="GO" id="GO:0030098">
    <property type="term" value="P:lymphocyte differentiation"/>
    <property type="evidence" value="ECO:0000318"/>
    <property type="project" value="GO_Central"/>
</dbReference>
<dbReference type="Bgee" id="ENSMODG00000027916">
    <property type="expression patterns" value="Expressed in kidney and 9 other cell types or tissues"/>
</dbReference>
<feature type="chain" id="PRO_5003903840" evidence="6">
    <location>
        <begin position="21"/>
        <end position="117"/>
    </location>
</feature>
<dbReference type="Gene3D" id="2.10.60.10">
    <property type="entry name" value="CD59"/>
    <property type="match status" value="1"/>
</dbReference>
<dbReference type="SUPFAM" id="SSF57302">
    <property type="entry name" value="Snake toxin-like"/>
    <property type="match status" value="1"/>
</dbReference>
<dbReference type="OMA" id="LVKKDCA"/>
<dbReference type="GO" id="GO:0005886">
    <property type="term" value="C:plasma membrane"/>
    <property type="evidence" value="ECO:0007669"/>
    <property type="project" value="UniProtKB-SubCell"/>
</dbReference>
<dbReference type="FunFam" id="2.10.60.10:FF:000003">
    <property type="entry name" value="lymphocyte antigen 6E isoform X1"/>
    <property type="match status" value="1"/>
</dbReference>
<dbReference type="InterPro" id="IPR045860">
    <property type="entry name" value="Snake_toxin-like_sf"/>
</dbReference>
<evidence type="ECO:0000256" key="5">
    <source>
        <dbReference type="ARBA" id="ARBA00023180"/>
    </source>
</evidence>
<dbReference type="AlphaFoldDB" id="K7E147"/>
<dbReference type="FunCoup" id="K7E147">
    <property type="interactions" value="15"/>
</dbReference>
<evidence type="ECO:0000259" key="7">
    <source>
        <dbReference type="SMART" id="SM00134"/>
    </source>
</evidence>
<reference evidence="8 9" key="1">
    <citation type="journal article" date="2007" name="Nature">
        <title>Genome of the marsupial Monodelphis domestica reveals innovation in non-coding sequences.</title>
        <authorList>
            <person name="Mikkelsen T.S."/>
            <person name="Wakefield M.J."/>
            <person name="Aken B."/>
            <person name="Amemiya C.T."/>
            <person name="Chang J.L."/>
            <person name="Duke S."/>
            <person name="Garber M."/>
            <person name="Gentles A.J."/>
            <person name="Goodstadt L."/>
            <person name="Heger A."/>
            <person name="Jurka J."/>
            <person name="Kamal M."/>
            <person name="Mauceli E."/>
            <person name="Searle S.M."/>
            <person name="Sharpe T."/>
            <person name="Baker M.L."/>
            <person name="Batzer M.A."/>
            <person name="Benos P.V."/>
            <person name="Belov K."/>
            <person name="Clamp M."/>
            <person name="Cook A."/>
            <person name="Cuff J."/>
            <person name="Das R."/>
            <person name="Davidow L."/>
            <person name="Deakin J.E."/>
            <person name="Fazzari M.J."/>
            <person name="Glass J.L."/>
            <person name="Grabherr M."/>
            <person name="Greally J.M."/>
            <person name="Gu W."/>
            <person name="Hore T.A."/>
            <person name="Huttley G.A."/>
            <person name="Kleber M."/>
            <person name="Jirtle R.L."/>
            <person name="Koina E."/>
            <person name="Lee J.T."/>
            <person name="Mahony S."/>
            <person name="Marra M.A."/>
            <person name="Miller R.D."/>
            <person name="Nicholls R.D."/>
            <person name="Oda M."/>
            <person name="Papenfuss A.T."/>
            <person name="Parra Z.E."/>
            <person name="Pollock D.D."/>
            <person name="Ray D.A."/>
            <person name="Schein J.E."/>
            <person name="Speed T.P."/>
            <person name="Thompson K."/>
            <person name="VandeBerg J.L."/>
            <person name="Wade C.M."/>
            <person name="Walker J.A."/>
            <person name="Waters P.D."/>
            <person name="Webber C."/>
            <person name="Weidman J.R."/>
            <person name="Xie X."/>
            <person name="Zody M.C."/>
            <person name="Baldwin J."/>
            <person name="Abdouelleil A."/>
            <person name="Abdulkadir J."/>
            <person name="Abebe A."/>
            <person name="Abera B."/>
            <person name="Abreu J."/>
            <person name="Acer S.C."/>
            <person name="Aftuck L."/>
            <person name="Alexander A."/>
            <person name="An P."/>
            <person name="Anderson E."/>
            <person name="Anderson S."/>
            <person name="Arachi H."/>
            <person name="Azer M."/>
            <person name="Bachantsang P."/>
            <person name="Barry A."/>
            <person name="Bayul T."/>
            <person name="Berlin A."/>
            <person name="Bessette D."/>
            <person name="Bloom T."/>
            <person name="Bloom T."/>
            <person name="Boguslavskiy L."/>
            <person name="Bonnet C."/>
            <person name="Boukhgalter B."/>
            <person name="Bourzgui I."/>
            <person name="Brown A."/>
            <person name="Cahill P."/>
            <person name="Channer S."/>
            <person name="Cheshatsang Y."/>
            <person name="Chuda L."/>
            <person name="Citroen M."/>
            <person name="Collymore A."/>
            <person name="Cooke P."/>
            <person name="Costello M."/>
            <person name="D'Aco K."/>
            <person name="Daza R."/>
            <person name="De Haan G."/>
            <person name="DeGray S."/>
            <person name="DeMaso C."/>
            <person name="Dhargay N."/>
            <person name="Dooley K."/>
            <person name="Dooley E."/>
            <person name="Doricent M."/>
            <person name="Dorje P."/>
            <person name="Dorjee K."/>
            <person name="Dupes A."/>
            <person name="Elong R."/>
            <person name="Falk J."/>
            <person name="Farina A."/>
            <person name="Faro S."/>
            <person name="Ferguson D."/>
            <person name="Fisher S."/>
            <person name="Foley C.D."/>
            <person name="Franke A."/>
            <person name="Friedrich D."/>
            <person name="Gadbois L."/>
            <person name="Gearin G."/>
            <person name="Gearin C.R."/>
            <person name="Giannoukos G."/>
            <person name="Goode T."/>
            <person name="Graham J."/>
            <person name="Grandbois E."/>
            <person name="Grewal S."/>
            <person name="Gyaltsen K."/>
            <person name="Hafez N."/>
            <person name="Hagos B."/>
            <person name="Hall J."/>
            <person name="Henson C."/>
            <person name="Hollinger A."/>
            <person name="Honan T."/>
            <person name="Huard M.D."/>
            <person name="Hughes L."/>
            <person name="Hurhula B."/>
            <person name="Husby M.E."/>
            <person name="Kamat A."/>
            <person name="Kanga B."/>
            <person name="Kashin S."/>
            <person name="Khazanovich D."/>
            <person name="Kisner P."/>
            <person name="Lance K."/>
            <person name="Lara M."/>
            <person name="Lee W."/>
            <person name="Lennon N."/>
            <person name="Letendre F."/>
            <person name="LeVine R."/>
            <person name="Lipovsky A."/>
            <person name="Liu X."/>
            <person name="Liu J."/>
            <person name="Liu S."/>
            <person name="Lokyitsang T."/>
            <person name="Lokyitsang Y."/>
            <person name="Lubonja R."/>
            <person name="Lui A."/>
            <person name="MacDonald P."/>
            <person name="Magnisalis V."/>
            <person name="Maru K."/>
            <person name="Matthews C."/>
            <person name="McCusker W."/>
            <person name="McDonough S."/>
            <person name="Mehta T."/>
            <person name="Meldrim J."/>
            <person name="Meneus L."/>
            <person name="Mihai O."/>
            <person name="Mihalev A."/>
            <person name="Mihova T."/>
            <person name="Mittelman R."/>
            <person name="Mlenga V."/>
            <person name="Montmayeur A."/>
            <person name="Mulrain L."/>
            <person name="Navidi A."/>
            <person name="Naylor J."/>
            <person name="Negash T."/>
            <person name="Nguyen T."/>
            <person name="Nguyen N."/>
            <person name="Nicol R."/>
            <person name="Norbu C."/>
            <person name="Norbu N."/>
            <person name="Novod N."/>
            <person name="O'Neill B."/>
            <person name="Osman S."/>
            <person name="Markiewicz E."/>
            <person name="Oyono O.L."/>
            <person name="Patti C."/>
            <person name="Phunkhang P."/>
            <person name="Pierre F."/>
            <person name="Priest M."/>
            <person name="Raghuraman S."/>
            <person name="Rege F."/>
            <person name="Reyes R."/>
            <person name="Rise C."/>
            <person name="Rogov P."/>
            <person name="Ross K."/>
            <person name="Ryan E."/>
            <person name="Settipalli S."/>
            <person name="Shea T."/>
            <person name="Sherpa N."/>
            <person name="Shi L."/>
            <person name="Shih D."/>
            <person name="Sparrow T."/>
            <person name="Spaulding J."/>
            <person name="Stalker J."/>
            <person name="Stange-Thomann N."/>
            <person name="Stavropoulos S."/>
            <person name="Stone C."/>
            <person name="Strader C."/>
            <person name="Tesfaye S."/>
            <person name="Thomson T."/>
            <person name="Thoulutsang Y."/>
            <person name="Thoulutsang D."/>
            <person name="Topham K."/>
            <person name="Topping I."/>
            <person name="Tsamla T."/>
            <person name="Vassiliev H."/>
            <person name="Vo A."/>
            <person name="Wangchuk T."/>
            <person name="Wangdi T."/>
            <person name="Weiand M."/>
            <person name="Wilkinson J."/>
            <person name="Wilson A."/>
            <person name="Yadav S."/>
            <person name="Young G."/>
            <person name="Yu Q."/>
            <person name="Zembek L."/>
            <person name="Zhong D."/>
            <person name="Zimmer A."/>
            <person name="Zwirko Z."/>
            <person name="Jaffe D.B."/>
            <person name="Alvarez P."/>
            <person name="Brockman W."/>
            <person name="Butler J."/>
            <person name="Chin C."/>
            <person name="Gnerre S."/>
            <person name="MacCallum I."/>
            <person name="Graves J.A."/>
            <person name="Ponting C.P."/>
            <person name="Breen M."/>
            <person name="Samollow P.B."/>
            <person name="Lander E.S."/>
            <person name="Lindblad-Toh K."/>
        </authorList>
    </citation>
    <scope>NUCLEOTIDE SEQUENCE [LARGE SCALE GENOMIC DNA]</scope>
</reference>
<feature type="domain" description="UPAR/Ly6" evidence="7">
    <location>
        <begin position="21"/>
        <end position="99"/>
    </location>
</feature>
<feature type="signal peptide" evidence="6">
    <location>
        <begin position="1"/>
        <end position="20"/>
    </location>
</feature>
<evidence type="ECO:0000256" key="2">
    <source>
        <dbReference type="ARBA" id="ARBA00022475"/>
    </source>
</evidence>
<evidence type="ECO:0000256" key="3">
    <source>
        <dbReference type="ARBA" id="ARBA00022729"/>
    </source>
</evidence>
<dbReference type="PANTHER" id="PTHR16982:SF2">
    <property type="entry name" value="LYMPHOCYTE ANTIGEN 6D"/>
    <property type="match status" value="1"/>
</dbReference>
<dbReference type="KEGG" id="mdo:103102243"/>
<dbReference type="PROSITE" id="PS00983">
    <property type="entry name" value="LY6_UPAR"/>
    <property type="match status" value="1"/>
</dbReference>
<protein>
    <submittedName>
        <fullName evidence="8">Lymphocyte antigen 6 family member D</fullName>
    </submittedName>
</protein>
<dbReference type="Proteomes" id="UP000002280">
    <property type="component" value="Chromosome 3"/>
</dbReference>
<dbReference type="InterPro" id="IPR016054">
    <property type="entry name" value="LY6_UPA_recep-like"/>
</dbReference>
<dbReference type="STRING" id="13616.ENSMODP00000039498"/>
<evidence type="ECO:0000256" key="1">
    <source>
        <dbReference type="ARBA" id="ARBA00004236"/>
    </source>
</evidence>
<dbReference type="Ensembl" id="ENSMODT00000042604.2">
    <property type="protein sequence ID" value="ENSMODP00000039498.1"/>
    <property type="gene ID" value="ENSMODG00000027916.2"/>
</dbReference>
<sequence>MKSLLMLLAVAAITIGQVRALQCHVCESSDNCKKQVTCSSSSRFCKTSINYQSLSGNLVKKECVENCDPQNGEQYKILCCSSDLCNSKTGNSAPVHTILSHAVLALSLTLALVSVLY</sequence>